<dbReference type="AlphaFoldDB" id="A0A939IVG3"/>
<proteinExistence type="predicted"/>
<dbReference type="NCBIfam" id="NF009608">
    <property type="entry name" value="PRK13105.1"/>
    <property type="match status" value="1"/>
</dbReference>
<evidence type="ECO:0000256" key="4">
    <source>
        <dbReference type="ARBA" id="ARBA00022746"/>
    </source>
</evidence>
<keyword evidence="5 8" id="KW-1133">Transmembrane helix</keyword>
<dbReference type="PANTHER" id="PTHR42723">
    <property type="entry name" value="CHLOROPHYLL SYNTHASE"/>
    <property type="match status" value="1"/>
</dbReference>
<dbReference type="Pfam" id="PF01040">
    <property type="entry name" value="UbiA"/>
    <property type="match status" value="1"/>
</dbReference>
<keyword evidence="3 8" id="KW-0812">Transmembrane</keyword>
<evidence type="ECO:0000256" key="3">
    <source>
        <dbReference type="ARBA" id="ARBA00022692"/>
    </source>
</evidence>
<feature type="transmembrane region" description="Helical" evidence="8">
    <location>
        <begin position="197"/>
        <end position="214"/>
    </location>
</feature>
<evidence type="ECO:0000313" key="10">
    <source>
        <dbReference type="EMBL" id="MBN8206064.1"/>
    </source>
</evidence>
<keyword evidence="6 8" id="KW-0472">Membrane</keyword>
<feature type="transmembrane region" description="Helical" evidence="8">
    <location>
        <begin position="341"/>
        <end position="359"/>
    </location>
</feature>
<sequence>MTYPLIATLGLAIAACAAIVLLAVAFRRTPRVPRSRVLIALLLTTVLMLALTALFDNLMISAGLFHYAPSHLLGVSIGVAPVEDFAYPLAGALLLPAAWVALQKGGSARREDFRQLVVASRPISWINTAFPFAAAYVLTTREIDAVLLIGFLYFLVPYNFAMYGINDVFDYASDVANPRKGGVEGALLPRRLHTPTLWIAALTNIPFLVLLALAGGPAVWGALAVSAFAVVAYSAPGLRFKERPFLDSLTSSTHFVSPAVVGLLLAGADLTGGILLLLSAFFLWGMAAHAFGAVQDIVPDRAAGIHSIATVIGAKATVRVALALWTAAGLLMLAVPWPGPLAAIIAVPYLLNCAPFWALTDERSAESNRAWRRFIALNYFSGFLVTLLLILEWNSA</sequence>
<feature type="transmembrane region" description="Helical" evidence="8">
    <location>
        <begin position="371"/>
        <end position="391"/>
    </location>
</feature>
<evidence type="ECO:0000259" key="9">
    <source>
        <dbReference type="Pfam" id="PF18916"/>
    </source>
</evidence>
<name>A0A939IVG3_9MICO</name>
<gene>
    <name evidence="10" type="ORF">JF543_08830</name>
</gene>
<feature type="domain" description="Lycopene cyclase" evidence="9">
    <location>
        <begin position="18"/>
        <end position="91"/>
    </location>
</feature>
<dbReference type="Pfam" id="PF18916">
    <property type="entry name" value="Lycopene_cyc"/>
    <property type="match status" value="1"/>
</dbReference>
<evidence type="ECO:0000256" key="2">
    <source>
        <dbReference type="ARBA" id="ARBA00004829"/>
    </source>
</evidence>
<dbReference type="GO" id="GO:0016020">
    <property type="term" value="C:membrane"/>
    <property type="evidence" value="ECO:0007669"/>
    <property type="project" value="UniProtKB-SubCell"/>
</dbReference>
<dbReference type="NCBIfam" id="TIGR03462">
    <property type="entry name" value="CarR_dom_SF"/>
    <property type="match status" value="1"/>
</dbReference>
<accession>A0A939IVG3</accession>
<evidence type="ECO:0000313" key="11">
    <source>
        <dbReference type="Proteomes" id="UP000664385"/>
    </source>
</evidence>
<dbReference type="GO" id="GO:0016117">
    <property type="term" value="P:carotenoid biosynthetic process"/>
    <property type="evidence" value="ECO:0007669"/>
    <property type="project" value="UniProtKB-KW"/>
</dbReference>
<dbReference type="InterPro" id="IPR017825">
    <property type="entry name" value="Lycopene_cyclase_dom"/>
</dbReference>
<dbReference type="RefSeq" id="WP_179410885.1">
    <property type="nucleotide sequence ID" value="NZ_CP063379.1"/>
</dbReference>
<dbReference type="InterPro" id="IPR000537">
    <property type="entry name" value="UbiA_prenyltransferase"/>
</dbReference>
<dbReference type="GO" id="GO:0045436">
    <property type="term" value="F:lycopene beta cyclase activity"/>
    <property type="evidence" value="ECO:0007669"/>
    <property type="project" value="UniProtKB-ARBA"/>
</dbReference>
<dbReference type="GO" id="GO:0016765">
    <property type="term" value="F:transferase activity, transferring alkyl or aryl (other than methyl) groups"/>
    <property type="evidence" value="ECO:0007669"/>
    <property type="project" value="InterPro"/>
</dbReference>
<dbReference type="Gene3D" id="1.20.120.1780">
    <property type="entry name" value="UbiA prenyltransferase"/>
    <property type="match status" value="1"/>
</dbReference>
<reference evidence="10" key="1">
    <citation type="submission" date="2020-12" db="EMBL/GenBank/DDBJ databases">
        <title>PHA producing bacteria isolated from mangrove.</title>
        <authorList>
            <person name="Zheng W."/>
            <person name="Yu S."/>
            <person name="Huang Y."/>
        </authorList>
    </citation>
    <scope>NUCLEOTIDE SEQUENCE</scope>
    <source>
        <strain evidence="10">GN8-5</strain>
    </source>
</reference>
<feature type="transmembrane region" description="Helical" evidence="8">
    <location>
        <begin position="145"/>
        <end position="165"/>
    </location>
</feature>
<dbReference type="InterPro" id="IPR044878">
    <property type="entry name" value="UbiA_sf"/>
</dbReference>
<feature type="transmembrane region" description="Helical" evidence="8">
    <location>
        <begin position="220"/>
        <end position="238"/>
    </location>
</feature>
<dbReference type="EMBL" id="JAEMWU010000001">
    <property type="protein sequence ID" value="MBN8206064.1"/>
    <property type="molecule type" value="Genomic_DNA"/>
</dbReference>
<dbReference type="InterPro" id="IPR050475">
    <property type="entry name" value="Prenyltransferase_related"/>
</dbReference>
<dbReference type="Gene3D" id="1.10.357.140">
    <property type="entry name" value="UbiA prenyltransferase"/>
    <property type="match status" value="1"/>
</dbReference>
<protein>
    <submittedName>
        <fullName evidence="10">Prenyltransferase</fullName>
    </submittedName>
</protein>
<evidence type="ECO:0000256" key="6">
    <source>
        <dbReference type="ARBA" id="ARBA00023136"/>
    </source>
</evidence>
<feature type="transmembrane region" description="Helical" evidence="8">
    <location>
        <begin position="6"/>
        <end position="26"/>
    </location>
</feature>
<dbReference type="PANTHER" id="PTHR42723:SF1">
    <property type="entry name" value="CHLOROPHYLL SYNTHASE, CHLOROPLASTIC"/>
    <property type="match status" value="1"/>
</dbReference>
<evidence type="ECO:0000256" key="7">
    <source>
        <dbReference type="ARBA" id="ARBA00023235"/>
    </source>
</evidence>
<feature type="transmembrane region" description="Helical" evidence="8">
    <location>
        <begin position="38"/>
        <end position="65"/>
    </location>
</feature>
<comment type="subcellular location">
    <subcellularLocation>
        <location evidence="1">Membrane</location>
        <topology evidence="1">Multi-pass membrane protein</topology>
    </subcellularLocation>
</comment>
<dbReference type="Proteomes" id="UP000664385">
    <property type="component" value="Unassembled WGS sequence"/>
</dbReference>
<evidence type="ECO:0000256" key="8">
    <source>
        <dbReference type="SAM" id="Phobius"/>
    </source>
</evidence>
<evidence type="ECO:0000256" key="5">
    <source>
        <dbReference type="ARBA" id="ARBA00022989"/>
    </source>
</evidence>
<comment type="pathway">
    <text evidence="2">Carotenoid biosynthesis.</text>
</comment>
<dbReference type="GO" id="GO:0016872">
    <property type="term" value="F:intramolecular lyase activity"/>
    <property type="evidence" value="ECO:0007669"/>
    <property type="project" value="InterPro"/>
</dbReference>
<dbReference type="CDD" id="cd13966">
    <property type="entry name" value="PT_UbiA_4"/>
    <property type="match status" value="1"/>
</dbReference>
<keyword evidence="7" id="KW-0413">Isomerase</keyword>
<organism evidence="10 11">
    <name type="scientific">Microbacterium esteraromaticum</name>
    <dbReference type="NCBI Taxonomy" id="57043"/>
    <lineage>
        <taxon>Bacteria</taxon>
        <taxon>Bacillati</taxon>
        <taxon>Actinomycetota</taxon>
        <taxon>Actinomycetes</taxon>
        <taxon>Micrococcales</taxon>
        <taxon>Microbacteriaceae</taxon>
        <taxon>Microbacterium</taxon>
    </lineage>
</organism>
<feature type="transmembrane region" description="Helical" evidence="8">
    <location>
        <begin position="85"/>
        <end position="102"/>
    </location>
</feature>
<keyword evidence="4" id="KW-0125">Carotenoid biosynthesis</keyword>
<evidence type="ECO:0000256" key="1">
    <source>
        <dbReference type="ARBA" id="ARBA00004141"/>
    </source>
</evidence>
<comment type="caution">
    <text evidence="10">The sequence shown here is derived from an EMBL/GenBank/DDBJ whole genome shotgun (WGS) entry which is preliminary data.</text>
</comment>